<gene>
    <name evidence="2" type="ORF">OFUS_LOCUS21216</name>
</gene>
<protein>
    <submittedName>
        <fullName evidence="2">Uncharacterized protein</fullName>
    </submittedName>
</protein>
<name>A0A8S4PTR1_OWEFU</name>
<dbReference type="InterPro" id="IPR019587">
    <property type="entry name" value="Polyketide_cyclase/dehydratase"/>
</dbReference>
<dbReference type="Gene3D" id="3.30.530.20">
    <property type="match status" value="1"/>
</dbReference>
<feature type="non-terminal residue" evidence="2">
    <location>
        <position position="153"/>
    </location>
</feature>
<dbReference type="InterPro" id="IPR023393">
    <property type="entry name" value="START-like_dom_sf"/>
</dbReference>
<evidence type="ECO:0000313" key="3">
    <source>
        <dbReference type="Proteomes" id="UP000749559"/>
    </source>
</evidence>
<keyword evidence="3" id="KW-1185">Reference proteome</keyword>
<proteinExistence type="predicted"/>
<evidence type="ECO:0000313" key="2">
    <source>
        <dbReference type="EMBL" id="CAH1796850.1"/>
    </source>
</evidence>
<comment type="caution">
    <text evidence="2">The sequence shown here is derived from an EMBL/GenBank/DDBJ whole genome shotgun (WGS) entry which is preliminary data.</text>
</comment>
<dbReference type="EMBL" id="CAIIXF020000010">
    <property type="protein sequence ID" value="CAH1796850.1"/>
    <property type="molecule type" value="Genomic_DNA"/>
</dbReference>
<keyword evidence="1" id="KW-0812">Transmembrane</keyword>
<evidence type="ECO:0000256" key="1">
    <source>
        <dbReference type="SAM" id="Phobius"/>
    </source>
</evidence>
<dbReference type="SUPFAM" id="SSF55961">
    <property type="entry name" value="Bet v1-like"/>
    <property type="match status" value="1"/>
</dbReference>
<dbReference type="Pfam" id="PF10604">
    <property type="entry name" value="Polyketide_cyc2"/>
    <property type="match status" value="1"/>
</dbReference>
<keyword evidence="1" id="KW-0472">Membrane</keyword>
<feature type="transmembrane region" description="Helical" evidence="1">
    <location>
        <begin position="6"/>
        <end position="24"/>
    </location>
</feature>
<dbReference type="CDD" id="cd07812">
    <property type="entry name" value="SRPBCC"/>
    <property type="match status" value="1"/>
</dbReference>
<keyword evidence="1" id="KW-1133">Transmembrane helix</keyword>
<organism evidence="2 3">
    <name type="scientific">Owenia fusiformis</name>
    <name type="common">Polychaete worm</name>
    <dbReference type="NCBI Taxonomy" id="6347"/>
    <lineage>
        <taxon>Eukaryota</taxon>
        <taxon>Metazoa</taxon>
        <taxon>Spiralia</taxon>
        <taxon>Lophotrochozoa</taxon>
        <taxon>Annelida</taxon>
        <taxon>Polychaeta</taxon>
        <taxon>Sedentaria</taxon>
        <taxon>Canalipalpata</taxon>
        <taxon>Sabellida</taxon>
        <taxon>Oweniida</taxon>
        <taxon>Oweniidae</taxon>
        <taxon>Owenia</taxon>
    </lineage>
</organism>
<reference evidence="2" key="1">
    <citation type="submission" date="2022-03" db="EMBL/GenBank/DDBJ databases">
        <authorList>
            <person name="Martin C."/>
        </authorList>
    </citation>
    <scope>NUCLEOTIDE SEQUENCE</scope>
</reference>
<dbReference type="Proteomes" id="UP000749559">
    <property type="component" value="Unassembled WGS sequence"/>
</dbReference>
<dbReference type="AlphaFoldDB" id="A0A8S4PTR1"/>
<accession>A0A8S4PTR1</accession>
<sequence length="153" mass="17515">MEYPKIGIVAVIIAIIAGLCLLKVEHSTEHSIFIEASPKDVFEFVYDHRNMPKIHPFLISCEASNYWTSPDGKEENAKWTMLERVPGLDWMDNSFDAYVTADRNDMLIAFRYSIYYLIKGHFLWSFEAIEAHRSDQGIAGTIVKQAGDLKIAR</sequence>